<dbReference type="Pfam" id="PF14286">
    <property type="entry name" value="DHHW"/>
    <property type="match status" value="1"/>
</dbReference>
<evidence type="ECO:0000313" key="2">
    <source>
        <dbReference type="Proteomes" id="UP000886743"/>
    </source>
</evidence>
<reference evidence="1" key="1">
    <citation type="submission" date="2020-10" db="EMBL/GenBank/DDBJ databases">
        <authorList>
            <person name="Gilroy R."/>
        </authorList>
    </citation>
    <scope>NUCLEOTIDE SEQUENCE</scope>
    <source>
        <strain evidence="1">4920</strain>
    </source>
</reference>
<dbReference type="Proteomes" id="UP000886743">
    <property type="component" value="Unassembled WGS sequence"/>
</dbReference>
<evidence type="ECO:0008006" key="3">
    <source>
        <dbReference type="Google" id="ProtNLM"/>
    </source>
</evidence>
<gene>
    <name evidence="1" type="ORF">IAC74_00110</name>
</gene>
<protein>
    <recommendedName>
        <fullName evidence="3">DHHW protein</fullName>
    </recommendedName>
</protein>
<accession>A0A9D1SZ61</accession>
<reference evidence="1" key="2">
    <citation type="journal article" date="2021" name="PeerJ">
        <title>Extensive microbial diversity within the chicken gut microbiome revealed by metagenomics and culture.</title>
        <authorList>
            <person name="Gilroy R."/>
            <person name="Ravi A."/>
            <person name="Getino M."/>
            <person name="Pursley I."/>
            <person name="Horton D.L."/>
            <person name="Alikhan N.F."/>
            <person name="Baker D."/>
            <person name="Gharbi K."/>
            <person name="Hall N."/>
            <person name="Watson M."/>
            <person name="Adriaenssens E.M."/>
            <person name="Foster-Nyarko E."/>
            <person name="Jarju S."/>
            <person name="Secka A."/>
            <person name="Antonio M."/>
            <person name="Oren A."/>
            <person name="Chaudhuri R.R."/>
            <person name="La Ragione R."/>
            <person name="Hildebrand F."/>
            <person name="Pallen M.J."/>
        </authorList>
    </citation>
    <scope>NUCLEOTIDE SEQUENCE</scope>
    <source>
        <strain evidence="1">4920</strain>
    </source>
</reference>
<dbReference type="EMBL" id="DVOF01000003">
    <property type="protein sequence ID" value="HIV01944.1"/>
    <property type="molecule type" value="Genomic_DNA"/>
</dbReference>
<dbReference type="AlphaFoldDB" id="A0A9D1SZ61"/>
<dbReference type="InterPro" id="IPR025945">
    <property type="entry name" value="DHHW"/>
</dbReference>
<sequence>MERQIKKWFSIAFCAVLIGMMLICLLKPATYFSENENRVLAQMPQASVDSILSGEYTKEIEEYTTDQFPMRDSIVGVKAHLEQLSGKQENNGVYFAKEGYLIEKPSTTDLQSAQASMDSIKKVDALGKYHISLLLVPTAYEILRDYLPAHVYEPVQEQVAQLADETFAGTGVTVLDPTEELAAHKGDYIYFRTDHHQTAYGSFLVYQALCKQLGITPYSEDDFTKEDLSNEFYGTTWSKAALFNAEPDTISVYRPKFDISYSVNYVYEGKQSDSPYEMSWLEKKDKYSMFFDGNHPVVTVETSNKNGKSLAVFKDSYANSILPLLMNHYESVHIIDLRYFNADPLAYLDANGISDMLVLYNTSNFTTDTNVVKLGAFIK</sequence>
<organism evidence="1 2">
    <name type="scientific">Candidatus Aphodoplasma excrementigallinarum</name>
    <dbReference type="NCBI Taxonomy" id="2840673"/>
    <lineage>
        <taxon>Bacteria</taxon>
        <taxon>Bacillati</taxon>
        <taxon>Bacillota</taxon>
        <taxon>Clostridia</taxon>
        <taxon>Eubacteriales</taxon>
        <taxon>Candidatus Aphodoplasma</taxon>
    </lineage>
</organism>
<proteinExistence type="predicted"/>
<evidence type="ECO:0000313" key="1">
    <source>
        <dbReference type="EMBL" id="HIV01944.1"/>
    </source>
</evidence>
<name>A0A9D1SZ61_9FIRM</name>
<comment type="caution">
    <text evidence="1">The sequence shown here is derived from an EMBL/GenBank/DDBJ whole genome shotgun (WGS) entry which is preliminary data.</text>
</comment>